<accession>A0A5C7AL57</accession>
<evidence type="ECO:0000313" key="4">
    <source>
        <dbReference type="EMBL" id="TXE09151.1"/>
    </source>
</evidence>
<reference evidence="4 5" key="1">
    <citation type="submission" date="2019-08" db="EMBL/GenBank/DDBJ databases">
        <title>Genome sequence of Gelidibacter salicanalis IC162T.</title>
        <authorList>
            <person name="Bowman J.P."/>
        </authorList>
    </citation>
    <scope>NUCLEOTIDE SEQUENCE [LARGE SCALE GENOMIC DNA]</scope>
    <source>
        <strain evidence="4 5">IC162</strain>
    </source>
</reference>
<dbReference type="Proteomes" id="UP000321734">
    <property type="component" value="Unassembled WGS sequence"/>
</dbReference>
<proteinExistence type="predicted"/>
<feature type="domain" description="DUF3823" evidence="2">
    <location>
        <begin position="29"/>
        <end position="115"/>
    </location>
</feature>
<keyword evidence="1" id="KW-0732">Signal</keyword>
<dbReference type="EMBL" id="VORX01000002">
    <property type="protein sequence ID" value="TXE09151.1"/>
    <property type="molecule type" value="Genomic_DNA"/>
</dbReference>
<organism evidence="4 5">
    <name type="scientific">Gelidibacter salicanalis</name>
    <dbReference type="NCBI Taxonomy" id="291193"/>
    <lineage>
        <taxon>Bacteria</taxon>
        <taxon>Pseudomonadati</taxon>
        <taxon>Bacteroidota</taxon>
        <taxon>Flavobacteriia</taxon>
        <taxon>Flavobacteriales</taxon>
        <taxon>Flavobacteriaceae</taxon>
        <taxon>Gelidibacter</taxon>
    </lineage>
</organism>
<dbReference type="AlphaFoldDB" id="A0A5C7AL57"/>
<dbReference type="OrthoDB" id="1433240at2"/>
<sequence>MRKIIYLGLLFFAVVACSENDNYDTPDKTLEGAIFDQETGDSIYSQTPNGLRVRLYDLKYDNPQPIDFWGKQDGSFKNTKLFGNQYKVIIDNGAFYPVDTMSITIPLNSNLNVDVLPILRINAVSKVAGADAIVVEYNLSETKPEEGKIMRRSILVNSTPYVDINNFINANPFINTESVSDSLLTNTTFRDTIKGLKSNSSYFVRVGARTGNVGNRYNYSKVMELIIP</sequence>
<protein>
    <submittedName>
        <fullName evidence="4">DUF3823 domain-containing protein</fullName>
    </submittedName>
</protein>
<dbReference type="InterPro" id="IPR024278">
    <property type="entry name" value="DUF3823_N"/>
</dbReference>
<dbReference type="RefSeq" id="WP_146890487.1">
    <property type="nucleotide sequence ID" value="NZ_VORX01000002.1"/>
</dbReference>
<evidence type="ECO:0000259" key="2">
    <source>
        <dbReference type="Pfam" id="PF12866"/>
    </source>
</evidence>
<keyword evidence="5" id="KW-1185">Reference proteome</keyword>
<dbReference type="Pfam" id="PF12866">
    <property type="entry name" value="DUF3823"/>
    <property type="match status" value="1"/>
</dbReference>
<evidence type="ECO:0000313" key="5">
    <source>
        <dbReference type="Proteomes" id="UP000321734"/>
    </source>
</evidence>
<dbReference type="Gene3D" id="2.60.40.2060">
    <property type="match status" value="1"/>
</dbReference>
<dbReference type="Gene3D" id="2.60.40.1120">
    <property type="entry name" value="Carboxypeptidase-like, regulatory domain"/>
    <property type="match status" value="1"/>
</dbReference>
<comment type="caution">
    <text evidence="4">The sequence shown here is derived from an EMBL/GenBank/DDBJ whole genome shotgun (WGS) entry which is preliminary data.</text>
</comment>
<dbReference type="Pfam" id="PF18003">
    <property type="entry name" value="DUF3823_C"/>
    <property type="match status" value="1"/>
</dbReference>
<evidence type="ECO:0000259" key="3">
    <source>
        <dbReference type="Pfam" id="PF18003"/>
    </source>
</evidence>
<feature type="signal peptide" evidence="1">
    <location>
        <begin position="1"/>
        <end position="18"/>
    </location>
</feature>
<gene>
    <name evidence="4" type="ORF">ES711_04245</name>
</gene>
<feature type="chain" id="PRO_5022937091" evidence="1">
    <location>
        <begin position="19"/>
        <end position="228"/>
    </location>
</feature>
<dbReference type="InterPro" id="IPR041186">
    <property type="entry name" value="DUF3823_C"/>
</dbReference>
<dbReference type="PROSITE" id="PS51257">
    <property type="entry name" value="PROKAR_LIPOPROTEIN"/>
    <property type="match status" value="1"/>
</dbReference>
<feature type="domain" description="DUF3823" evidence="3">
    <location>
        <begin position="120"/>
        <end position="222"/>
    </location>
</feature>
<evidence type="ECO:0000256" key="1">
    <source>
        <dbReference type="SAM" id="SignalP"/>
    </source>
</evidence>
<name>A0A5C7AL57_9FLAO</name>